<organism evidence="2 3">
    <name type="scientific">Kitasatospora putterlickiae</name>
    <dbReference type="NCBI Taxonomy" id="221725"/>
    <lineage>
        <taxon>Bacteria</taxon>
        <taxon>Bacillati</taxon>
        <taxon>Actinomycetota</taxon>
        <taxon>Actinomycetes</taxon>
        <taxon>Kitasatosporales</taxon>
        <taxon>Streptomycetaceae</taxon>
        <taxon>Kitasatospora</taxon>
    </lineage>
</organism>
<evidence type="ECO:0000313" key="3">
    <source>
        <dbReference type="Proteomes" id="UP001499863"/>
    </source>
</evidence>
<evidence type="ECO:0000256" key="1">
    <source>
        <dbReference type="SAM" id="MobiDB-lite"/>
    </source>
</evidence>
<gene>
    <name evidence="2" type="ORF">GCM10009639_56780</name>
</gene>
<feature type="region of interest" description="Disordered" evidence="1">
    <location>
        <begin position="62"/>
        <end position="101"/>
    </location>
</feature>
<evidence type="ECO:0000313" key="2">
    <source>
        <dbReference type="EMBL" id="GAA1407684.1"/>
    </source>
</evidence>
<accession>A0ABP4J2E9</accession>
<protein>
    <submittedName>
        <fullName evidence="2">Uncharacterized protein</fullName>
    </submittedName>
</protein>
<reference evidence="3" key="1">
    <citation type="journal article" date="2019" name="Int. J. Syst. Evol. Microbiol.">
        <title>The Global Catalogue of Microorganisms (GCM) 10K type strain sequencing project: providing services to taxonomists for standard genome sequencing and annotation.</title>
        <authorList>
            <consortium name="The Broad Institute Genomics Platform"/>
            <consortium name="The Broad Institute Genome Sequencing Center for Infectious Disease"/>
            <person name="Wu L."/>
            <person name="Ma J."/>
        </authorList>
    </citation>
    <scope>NUCLEOTIDE SEQUENCE [LARGE SCALE GENOMIC DNA]</scope>
    <source>
        <strain evidence="3">JCM 12393</strain>
    </source>
</reference>
<proteinExistence type="predicted"/>
<comment type="caution">
    <text evidence="2">The sequence shown here is derived from an EMBL/GenBank/DDBJ whole genome shotgun (WGS) entry which is preliminary data.</text>
</comment>
<sequence length="101" mass="10444">MAACTVGGRTAGPFTAFQMCLTRAVGVPERFRGGLAPSAPAVPPDGGTPDSPARVRAAGMELEGPGWMPPQTRTSWHVRTDEGRGDSLTSGLAARRGGPKR</sequence>
<name>A0ABP4J2E9_9ACTN</name>
<dbReference type="Proteomes" id="UP001499863">
    <property type="component" value="Unassembled WGS sequence"/>
</dbReference>
<dbReference type="EMBL" id="BAAAKJ010000327">
    <property type="protein sequence ID" value="GAA1407684.1"/>
    <property type="molecule type" value="Genomic_DNA"/>
</dbReference>
<keyword evidence="3" id="KW-1185">Reference proteome</keyword>